<keyword evidence="11" id="KW-0997">Cell inner membrane</keyword>
<feature type="transmembrane region" description="Helical" evidence="11">
    <location>
        <begin position="240"/>
        <end position="259"/>
    </location>
</feature>
<dbReference type="InterPro" id="IPR018422">
    <property type="entry name" value="Cation/H_exchanger_CPA1"/>
</dbReference>
<evidence type="ECO:0000256" key="8">
    <source>
        <dbReference type="ARBA" id="ARBA00023065"/>
    </source>
</evidence>
<reference evidence="14" key="1">
    <citation type="journal article" date="2019" name="Int. J. Syst. Evol. Microbiol.">
        <title>The Global Catalogue of Microorganisms (GCM) 10K type strain sequencing project: providing services to taxonomists for standard genome sequencing and annotation.</title>
        <authorList>
            <consortium name="The Broad Institute Genomics Platform"/>
            <consortium name="The Broad Institute Genome Sequencing Center for Infectious Disease"/>
            <person name="Wu L."/>
            <person name="Ma J."/>
        </authorList>
    </citation>
    <scope>NUCLEOTIDE SEQUENCE [LARGE SCALE GENOMIC DNA]</scope>
    <source>
        <strain evidence="14">CGMCC 1.13718</strain>
    </source>
</reference>
<keyword evidence="3 11" id="KW-0050">Antiport</keyword>
<feature type="transmembrane region" description="Helical" evidence="11">
    <location>
        <begin position="308"/>
        <end position="331"/>
    </location>
</feature>
<keyword evidence="7 11" id="KW-0915">Sodium</keyword>
<protein>
    <submittedName>
        <fullName evidence="13">Na+/H+ antiporter</fullName>
    </submittedName>
</protein>
<comment type="caution">
    <text evidence="11">Lacks conserved residue(s) required for the propagation of feature annotation.</text>
</comment>
<dbReference type="Proteomes" id="UP001596425">
    <property type="component" value="Unassembled WGS sequence"/>
</dbReference>
<dbReference type="EMBL" id="JBHSVR010000001">
    <property type="protein sequence ID" value="MFC6633829.1"/>
    <property type="molecule type" value="Genomic_DNA"/>
</dbReference>
<dbReference type="PANTHER" id="PTHR10110:SF86">
    <property type="entry name" value="SODIUM_HYDROGEN EXCHANGER 7"/>
    <property type="match status" value="1"/>
</dbReference>
<dbReference type="PRINTS" id="PR01084">
    <property type="entry name" value="NAHEXCHNGR"/>
</dbReference>
<keyword evidence="14" id="KW-1185">Reference proteome</keyword>
<evidence type="ECO:0000259" key="12">
    <source>
        <dbReference type="Pfam" id="PF00999"/>
    </source>
</evidence>
<evidence type="ECO:0000256" key="5">
    <source>
        <dbReference type="ARBA" id="ARBA00022692"/>
    </source>
</evidence>
<gene>
    <name evidence="13" type="ORF">ACFQBM_11070</name>
</gene>
<feature type="transmembrane region" description="Helical" evidence="11">
    <location>
        <begin position="217"/>
        <end position="234"/>
    </location>
</feature>
<keyword evidence="2 11" id="KW-0813">Transport</keyword>
<dbReference type="Pfam" id="PF00999">
    <property type="entry name" value="Na_H_Exchanger"/>
    <property type="match status" value="1"/>
</dbReference>
<evidence type="ECO:0000313" key="13">
    <source>
        <dbReference type="EMBL" id="MFC6633829.1"/>
    </source>
</evidence>
<dbReference type="InterPro" id="IPR006153">
    <property type="entry name" value="Cation/H_exchanger_TM"/>
</dbReference>
<evidence type="ECO:0000256" key="11">
    <source>
        <dbReference type="RuleBase" id="RU366002"/>
    </source>
</evidence>
<keyword evidence="10 11" id="KW-0739">Sodium transport</keyword>
<evidence type="ECO:0000256" key="7">
    <source>
        <dbReference type="ARBA" id="ARBA00023053"/>
    </source>
</evidence>
<evidence type="ECO:0000256" key="2">
    <source>
        <dbReference type="ARBA" id="ARBA00022448"/>
    </source>
</evidence>
<keyword evidence="9 11" id="KW-0472">Membrane</keyword>
<dbReference type="InterPro" id="IPR004709">
    <property type="entry name" value="NaH_exchanger"/>
</dbReference>
<keyword evidence="4" id="KW-1003">Cell membrane</keyword>
<evidence type="ECO:0000256" key="4">
    <source>
        <dbReference type="ARBA" id="ARBA00022475"/>
    </source>
</evidence>
<feature type="transmembrane region" description="Helical" evidence="11">
    <location>
        <begin position="390"/>
        <end position="414"/>
    </location>
</feature>
<proteinExistence type="inferred from homology"/>
<feature type="transmembrane region" description="Helical" evidence="11">
    <location>
        <begin position="271"/>
        <end position="288"/>
    </location>
</feature>
<evidence type="ECO:0000256" key="10">
    <source>
        <dbReference type="ARBA" id="ARBA00023201"/>
    </source>
</evidence>
<feature type="transmembrane region" description="Helical" evidence="11">
    <location>
        <begin position="352"/>
        <end position="378"/>
    </location>
</feature>
<keyword evidence="6 11" id="KW-1133">Transmembrane helix</keyword>
<evidence type="ECO:0000256" key="6">
    <source>
        <dbReference type="ARBA" id="ARBA00022989"/>
    </source>
</evidence>
<dbReference type="PANTHER" id="PTHR10110">
    <property type="entry name" value="SODIUM/HYDROGEN EXCHANGER"/>
    <property type="match status" value="1"/>
</dbReference>
<name>A0ABW1YM47_9GAMM</name>
<dbReference type="NCBIfam" id="TIGR00831">
    <property type="entry name" value="a_cpa1"/>
    <property type="match status" value="1"/>
</dbReference>
<organism evidence="13 14">
    <name type="scientific">Microbulbifer taiwanensis</name>
    <dbReference type="NCBI Taxonomy" id="986746"/>
    <lineage>
        <taxon>Bacteria</taxon>
        <taxon>Pseudomonadati</taxon>
        <taxon>Pseudomonadota</taxon>
        <taxon>Gammaproteobacteria</taxon>
        <taxon>Cellvibrionales</taxon>
        <taxon>Microbulbiferaceae</taxon>
        <taxon>Microbulbifer</taxon>
    </lineage>
</organism>
<comment type="subcellular location">
    <subcellularLocation>
        <location evidence="11">Cell inner membrane</location>
        <topology evidence="11">Multi-pass membrane protein</topology>
    </subcellularLocation>
    <subcellularLocation>
        <location evidence="1">Cell membrane</location>
        <topology evidence="1">Multi-pass membrane protein</topology>
    </subcellularLocation>
</comment>
<keyword evidence="8 11" id="KW-0406">Ion transport</keyword>
<keyword evidence="5 11" id="KW-0812">Transmembrane</keyword>
<feature type="transmembrane region" description="Helical" evidence="11">
    <location>
        <begin position="55"/>
        <end position="72"/>
    </location>
</feature>
<evidence type="ECO:0000256" key="1">
    <source>
        <dbReference type="ARBA" id="ARBA00004651"/>
    </source>
</evidence>
<comment type="caution">
    <text evidence="13">The sequence shown here is derived from an EMBL/GenBank/DDBJ whole genome shotgun (WGS) entry which is preliminary data.</text>
</comment>
<dbReference type="InterPro" id="IPR004705">
    <property type="entry name" value="Cation/H_exchanger_CPA1_bac"/>
</dbReference>
<evidence type="ECO:0000256" key="3">
    <source>
        <dbReference type="ARBA" id="ARBA00022449"/>
    </source>
</evidence>
<feature type="transmembrane region" description="Helical" evidence="11">
    <location>
        <begin position="84"/>
        <end position="107"/>
    </location>
</feature>
<comment type="function">
    <text evidence="11">Na(+)/H(+) antiporter that extrudes sodium in exchange for external protons.</text>
</comment>
<accession>A0ABW1YM47</accession>
<dbReference type="Gene3D" id="6.10.140.1330">
    <property type="match status" value="1"/>
</dbReference>
<sequence>MHYVVLALVLLLAVAVSGMIARLSPLRLPLPLIQIAAGALLGGPLGVEIPLDPEIFFLLFIPPLLFLDGWRIPKGAFFRDLRPILTLAVGLVIFTVVGMGFFIHWLVPSMPLAVSFAVAAILAPTDPVAVSAVRGDTPVPPRMHHILEGEALLNDASGLDLFRIAVAAVVTGSFSLMETAVGFVWVACVGVAIGVAVSFVCGYALRGLARIGGEDTGVQILVSLLLPFAAYLAAEHLGGSGILAAATAGIASHYVNLHGSELSTTRMERRAVWNMVQGVMNGVIFLLLGEQLVRIFTGDLGEVRLSHFGVGVLLFYVAAITAALLALRFIWVWVPLYFSKPINIQLGRRGRLLLVTAASVAGVRGVITLAGVLSLPLLLPDGSPFPARHLAVVIATGVILLSLLLACLTLPALIRRLPTTPQLQTLDDELGARQTAARAAIARLESLRSGIEDSDGDAGIEREALDYLLELYRRRLTSGDSENDDRIWALAGVERQFRLAALAAERDQLYQLRFRHQIDDELHRKLVLEVDLLEASLGSRG</sequence>
<dbReference type="RefSeq" id="WP_193190630.1">
    <property type="nucleotide sequence ID" value="NZ_JACZFR010000014.1"/>
</dbReference>
<feature type="domain" description="Cation/H+ exchanger transmembrane" evidence="12">
    <location>
        <begin position="15"/>
        <end position="414"/>
    </location>
</feature>
<evidence type="ECO:0000256" key="9">
    <source>
        <dbReference type="ARBA" id="ARBA00023136"/>
    </source>
</evidence>
<feature type="transmembrane region" description="Helical" evidence="11">
    <location>
        <begin position="183"/>
        <end position="205"/>
    </location>
</feature>
<evidence type="ECO:0000313" key="14">
    <source>
        <dbReference type="Proteomes" id="UP001596425"/>
    </source>
</evidence>
<comment type="similarity">
    <text evidence="11">Belongs to the monovalent cation:proton antiporter 1 (CPA1) transporter (TC 2.A.36) family.</text>
</comment>